<reference evidence="1 2" key="1">
    <citation type="submission" date="2019-08" db="EMBL/GenBank/DDBJ databases">
        <authorList>
            <person name="Karlyshev A.V."/>
        </authorList>
    </citation>
    <scope>NUCLEOTIDE SEQUENCE [LARGE SCALE GENOMIC DNA]</scope>
    <source>
        <strain evidence="1 2">Alg18-2.2</strain>
    </source>
</reference>
<protein>
    <submittedName>
        <fullName evidence="1">Uncharacterized protein</fullName>
    </submittedName>
</protein>
<dbReference type="EMBL" id="VRTS01000006">
    <property type="protein sequence ID" value="TXK62184.1"/>
    <property type="molecule type" value="Genomic_DNA"/>
</dbReference>
<organism evidence="1 2">
    <name type="scientific">Alkalisalibacterium limincola</name>
    <dbReference type="NCBI Taxonomy" id="2699169"/>
    <lineage>
        <taxon>Bacteria</taxon>
        <taxon>Pseudomonadati</taxon>
        <taxon>Pseudomonadota</taxon>
        <taxon>Gammaproteobacteria</taxon>
        <taxon>Lysobacterales</taxon>
        <taxon>Lysobacteraceae</taxon>
        <taxon>Alkalisalibacterium</taxon>
    </lineage>
</organism>
<dbReference type="AlphaFoldDB" id="A0A5C8KPR7"/>
<comment type="caution">
    <text evidence="1">The sequence shown here is derived from an EMBL/GenBank/DDBJ whole genome shotgun (WGS) entry which is preliminary data.</text>
</comment>
<accession>A0A5C8KPR7</accession>
<proteinExistence type="predicted"/>
<evidence type="ECO:0000313" key="2">
    <source>
        <dbReference type="Proteomes" id="UP000321248"/>
    </source>
</evidence>
<dbReference type="SUPFAM" id="SSF56935">
    <property type="entry name" value="Porins"/>
    <property type="match status" value="1"/>
</dbReference>
<sequence>MFSLQYRWYDGFDAVHHAWAGWSLDADRDLRVGVQQVPFGLLPYASQGFWFGSGYYLGLEDDYDLGIVYRDERGDRSWHGGVMLRDEYGTGANYDRYSFDVATTDALPYREVEHAVVRYARRFERGDWALEWGASGLLGRIEDRTDGSTFRHAAAALHLEGARGPWTLQGQWAHYDYDVPGGRVALSAFMFPFEVAARADVLSVNVVRDFDMSGNWLDSLRCYNNLSTTRAGGPGLADSWLNVTGCSIGKGPMFTYFDWIAGRNMWFVGGPGIGISEPGGDTWRSRLNINVGFYF</sequence>
<gene>
    <name evidence="1" type="ORF">FU658_09885</name>
</gene>
<dbReference type="OrthoDB" id="625456at2"/>
<evidence type="ECO:0000313" key="1">
    <source>
        <dbReference type="EMBL" id="TXK62184.1"/>
    </source>
</evidence>
<dbReference type="Proteomes" id="UP000321248">
    <property type="component" value="Unassembled WGS sequence"/>
</dbReference>
<name>A0A5C8KPR7_9GAMM</name>
<keyword evidence="2" id="KW-1185">Reference proteome</keyword>